<feature type="compositionally biased region" description="Low complexity" evidence="1">
    <location>
        <begin position="46"/>
        <end position="58"/>
    </location>
</feature>
<feature type="region of interest" description="Disordered" evidence="1">
    <location>
        <begin position="102"/>
        <end position="130"/>
    </location>
</feature>
<dbReference type="EMBL" id="LIAE01007271">
    <property type="protein sequence ID" value="PAV80448.1"/>
    <property type="molecule type" value="Genomic_DNA"/>
</dbReference>
<dbReference type="Proteomes" id="UP000218231">
    <property type="component" value="Unassembled WGS sequence"/>
</dbReference>
<evidence type="ECO:0000256" key="1">
    <source>
        <dbReference type="SAM" id="MobiDB-lite"/>
    </source>
</evidence>
<name>A0A2A2L2S1_9BILA</name>
<feature type="region of interest" description="Disordered" evidence="1">
    <location>
        <begin position="39"/>
        <end position="58"/>
    </location>
</feature>
<dbReference type="AlphaFoldDB" id="A0A2A2L2S1"/>
<keyword evidence="3" id="KW-1185">Reference proteome</keyword>
<accession>A0A2A2L2S1</accession>
<evidence type="ECO:0000313" key="3">
    <source>
        <dbReference type="Proteomes" id="UP000218231"/>
    </source>
</evidence>
<sequence>MEFNYYESYHFDEERLESEYQVYANRVVQLLAELELEEEPRKLRNRSSSRTVGSSSSSQTIAGSLDIVNELIRTDSWHSYPSETCVIQSVVVEEPAISEYVTSEPKSATASEANSATSLTDDASVLNTDSPTTVYDRPFVMAASETTRRKALELVRSMAIPSDTKSVTYRSSSTNNLSKEEPLSPYYVHSDSNDSSFLRTETPLPLYRTYFEPI</sequence>
<proteinExistence type="predicted"/>
<gene>
    <name evidence="2" type="ORF">WR25_22911</name>
</gene>
<protein>
    <submittedName>
        <fullName evidence="2">Uncharacterized protein</fullName>
    </submittedName>
</protein>
<comment type="caution">
    <text evidence="2">The sequence shown here is derived from an EMBL/GenBank/DDBJ whole genome shotgun (WGS) entry which is preliminary data.</text>
</comment>
<feature type="region of interest" description="Disordered" evidence="1">
    <location>
        <begin position="165"/>
        <end position="199"/>
    </location>
</feature>
<organism evidence="2 3">
    <name type="scientific">Diploscapter pachys</name>
    <dbReference type="NCBI Taxonomy" id="2018661"/>
    <lineage>
        <taxon>Eukaryota</taxon>
        <taxon>Metazoa</taxon>
        <taxon>Ecdysozoa</taxon>
        <taxon>Nematoda</taxon>
        <taxon>Chromadorea</taxon>
        <taxon>Rhabditida</taxon>
        <taxon>Rhabditina</taxon>
        <taxon>Rhabditomorpha</taxon>
        <taxon>Rhabditoidea</taxon>
        <taxon>Rhabditidae</taxon>
        <taxon>Diploscapter</taxon>
    </lineage>
</organism>
<reference evidence="2 3" key="1">
    <citation type="journal article" date="2017" name="Curr. Biol.">
        <title>Genome architecture and evolution of a unichromosomal asexual nematode.</title>
        <authorList>
            <person name="Fradin H."/>
            <person name="Zegar C."/>
            <person name="Gutwein M."/>
            <person name="Lucas J."/>
            <person name="Kovtun M."/>
            <person name="Corcoran D."/>
            <person name="Baugh L.R."/>
            <person name="Kiontke K."/>
            <person name="Gunsalus K."/>
            <person name="Fitch D.H."/>
            <person name="Piano F."/>
        </authorList>
    </citation>
    <scope>NUCLEOTIDE SEQUENCE [LARGE SCALE GENOMIC DNA]</scope>
    <source>
        <strain evidence="2">PF1309</strain>
    </source>
</reference>
<feature type="compositionally biased region" description="Low complexity" evidence="1">
    <location>
        <begin position="107"/>
        <end position="120"/>
    </location>
</feature>
<evidence type="ECO:0000313" key="2">
    <source>
        <dbReference type="EMBL" id="PAV80448.1"/>
    </source>
</evidence>
<feature type="compositionally biased region" description="Polar residues" evidence="1">
    <location>
        <begin position="165"/>
        <end position="177"/>
    </location>
</feature>